<dbReference type="Proteomes" id="UP001595975">
    <property type="component" value="Unassembled WGS sequence"/>
</dbReference>
<evidence type="ECO:0008006" key="3">
    <source>
        <dbReference type="Google" id="ProtNLM"/>
    </source>
</evidence>
<evidence type="ECO:0000313" key="2">
    <source>
        <dbReference type="Proteomes" id="UP001595975"/>
    </source>
</evidence>
<reference evidence="2" key="1">
    <citation type="journal article" date="2019" name="Int. J. Syst. Evol. Microbiol.">
        <title>The Global Catalogue of Microorganisms (GCM) 10K type strain sequencing project: providing services to taxonomists for standard genome sequencing and annotation.</title>
        <authorList>
            <consortium name="The Broad Institute Genomics Platform"/>
            <consortium name="The Broad Institute Genome Sequencing Center for Infectious Disease"/>
            <person name="Wu L."/>
            <person name="Ma J."/>
        </authorList>
    </citation>
    <scope>NUCLEOTIDE SEQUENCE [LARGE SCALE GENOMIC DNA]</scope>
    <source>
        <strain evidence="2">CGMCC 4.1437</strain>
    </source>
</reference>
<organism evidence="1 2">
    <name type="scientific">Kitasatospora misakiensis</name>
    <dbReference type="NCBI Taxonomy" id="67330"/>
    <lineage>
        <taxon>Bacteria</taxon>
        <taxon>Bacillati</taxon>
        <taxon>Actinomycetota</taxon>
        <taxon>Actinomycetes</taxon>
        <taxon>Kitasatosporales</taxon>
        <taxon>Streptomycetaceae</taxon>
        <taxon>Kitasatospora</taxon>
    </lineage>
</organism>
<sequence>MAEGFTVDLAALEKAASGITGTMAKLQFRKVKDLDPRKDEIGHGHLADVLEKFCTRWEIGVEHLVKDAAQVSQRLTASVKAYREVDGTLFGQPGGTVTRPGGEDPGVK</sequence>
<dbReference type="EMBL" id="JBHSOF010000047">
    <property type="protein sequence ID" value="MFC5666914.1"/>
    <property type="molecule type" value="Genomic_DNA"/>
</dbReference>
<name>A0ABW0XCS7_9ACTN</name>
<comment type="caution">
    <text evidence="1">The sequence shown here is derived from an EMBL/GenBank/DDBJ whole genome shotgun (WGS) entry which is preliminary data.</text>
</comment>
<protein>
    <recommendedName>
        <fullName evidence="3">Excreted virulence factor EspC (Type VII ESX diderm)</fullName>
    </recommendedName>
</protein>
<gene>
    <name evidence="1" type="ORF">ACFP3U_28595</name>
</gene>
<dbReference type="RefSeq" id="WP_340636741.1">
    <property type="nucleotide sequence ID" value="NZ_JBHSOF010000047.1"/>
</dbReference>
<proteinExistence type="predicted"/>
<accession>A0ABW0XCS7</accession>
<evidence type="ECO:0000313" key="1">
    <source>
        <dbReference type="EMBL" id="MFC5666914.1"/>
    </source>
</evidence>
<keyword evidence="2" id="KW-1185">Reference proteome</keyword>